<gene>
    <name evidence="1" type="ORF">GKD66_09945</name>
</gene>
<dbReference type="RefSeq" id="WP_154399149.1">
    <property type="nucleotide sequence ID" value="NZ_WKMC01000006.1"/>
</dbReference>
<accession>A0A7K0HJW2</accession>
<dbReference type="EMBL" id="WKMC01000006">
    <property type="protein sequence ID" value="MRZ50534.1"/>
    <property type="molecule type" value="Genomic_DNA"/>
</dbReference>
<name>A0A7K0HJW2_PARDI</name>
<dbReference type="PANTHER" id="PTHR41317">
    <property type="entry name" value="PD-(D_E)XK NUCLEASE FAMILY TRANSPOSASE"/>
    <property type="match status" value="1"/>
</dbReference>
<dbReference type="InterPro" id="IPR010106">
    <property type="entry name" value="RpnA"/>
</dbReference>
<dbReference type="NCBIfam" id="TIGR01784">
    <property type="entry name" value="T_den_put_tspse"/>
    <property type="match status" value="1"/>
</dbReference>
<evidence type="ECO:0000313" key="2">
    <source>
        <dbReference type="Proteomes" id="UP000441358"/>
    </source>
</evidence>
<protein>
    <submittedName>
        <fullName evidence="1">Rpn family recombination-promoting nuclease/putative transposase</fullName>
    </submittedName>
</protein>
<sequence length="117" mass="13834">MGKFINPFTDFGFKHIFGREMDKDILIEFLNDLLEGEHTIKDLRIMNNERLPETEQGRKVIFDIHCETDKGERIIIEMQNREQPHFKDRALYYLSHSVVEQGIKGTWDYELAAVYGV</sequence>
<evidence type="ECO:0000313" key="1">
    <source>
        <dbReference type="EMBL" id="MRZ50534.1"/>
    </source>
</evidence>
<feature type="non-terminal residue" evidence="1">
    <location>
        <position position="117"/>
    </location>
</feature>
<organism evidence="1 2">
    <name type="scientific">Parabacteroides distasonis</name>
    <dbReference type="NCBI Taxonomy" id="823"/>
    <lineage>
        <taxon>Bacteria</taxon>
        <taxon>Pseudomonadati</taxon>
        <taxon>Bacteroidota</taxon>
        <taxon>Bacteroidia</taxon>
        <taxon>Bacteroidales</taxon>
        <taxon>Tannerellaceae</taxon>
        <taxon>Parabacteroides</taxon>
    </lineage>
</organism>
<comment type="caution">
    <text evidence="1">The sequence shown here is derived from an EMBL/GenBank/DDBJ whole genome shotgun (WGS) entry which is preliminary data.</text>
</comment>
<proteinExistence type="predicted"/>
<dbReference type="Proteomes" id="UP000441358">
    <property type="component" value="Unassembled WGS sequence"/>
</dbReference>
<dbReference type="PANTHER" id="PTHR41317:SF1">
    <property type="entry name" value="PD-(D_E)XK NUCLEASE FAMILY TRANSPOSASE"/>
    <property type="match status" value="1"/>
</dbReference>
<dbReference type="AlphaFoldDB" id="A0A7K0HJW2"/>
<reference evidence="1 2" key="1">
    <citation type="journal article" date="2019" name="Nat. Med.">
        <title>A library of human gut bacterial isolates paired with longitudinal multiomics data enables mechanistic microbiome research.</title>
        <authorList>
            <person name="Poyet M."/>
            <person name="Groussin M."/>
            <person name="Gibbons S.M."/>
            <person name="Avila-Pacheco J."/>
            <person name="Jiang X."/>
            <person name="Kearney S.M."/>
            <person name="Perrotta A.R."/>
            <person name="Berdy B."/>
            <person name="Zhao S."/>
            <person name="Lieberman T.D."/>
            <person name="Swanson P.K."/>
            <person name="Smith M."/>
            <person name="Roesemann S."/>
            <person name="Alexander J.E."/>
            <person name="Rich S.A."/>
            <person name="Livny J."/>
            <person name="Vlamakis H."/>
            <person name="Clish C."/>
            <person name="Bullock K."/>
            <person name="Deik A."/>
            <person name="Scott J."/>
            <person name="Pierce K.A."/>
            <person name="Xavier R.J."/>
            <person name="Alm E.J."/>
        </authorList>
    </citation>
    <scope>NUCLEOTIDE SEQUENCE [LARGE SCALE GENOMIC DNA]</scope>
    <source>
        <strain evidence="1 2">BIOML-A32</strain>
    </source>
</reference>
<dbReference type="Pfam" id="PF12784">
    <property type="entry name" value="PDDEXK_2"/>
    <property type="match status" value="1"/>
</dbReference>